<feature type="domain" description="Uroporphyrinogen decarboxylase (URO-D)" evidence="1">
    <location>
        <begin position="79"/>
        <end position="337"/>
    </location>
</feature>
<gene>
    <name evidence="2" type="ORF">NB22_09855</name>
</gene>
<dbReference type="Proteomes" id="UP000018412">
    <property type="component" value="Unassembled WGS sequence"/>
</dbReference>
<evidence type="ECO:0000313" key="2">
    <source>
        <dbReference type="EMBL" id="ESS00460.1"/>
    </source>
</evidence>
<reference evidence="2 3" key="2">
    <citation type="journal article" date="2015" name="Genome Announc.">
        <title>Draft Genome Sequence of Lactobacillus fermentum NB-22.</title>
        <authorList>
            <person name="Chaplin A.V."/>
            <person name="Shkoporov A.N."/>
            <person name="Efimov B.A."/>
            <person name="Pikina A.P."/>
            <person name="Borisova O.Y."/>
            <person name="Gladko I.A."/>
            <person name="Postnikova E.A."/>
            <person name="Lordkipanidze A.E."/>
            <person name="Kafarskaia L.I."/>
        </authorList>
    </citation>
    <scope>NUCLEOTIDE SEQUENCE [LARGE SCALE GENOMIC DNA]</scope>
    <source>
        <strain evidence="2 3">NB-22</strain>
    </source>
</reference>
<dbReference type="AlphaFoldDB" id="A0A829LRZ0"/>
<sequence>MSLPREEVLKAFHNQEVEHVPVSFWRHFAENEFGDVYQDPTIRDANIEGHKQYVKDLDFDFSKTMLDGYFPYPFRGVENPRDLDDLANLVPLEEDDPWIQDQVALAKEQNQIVGDLPTFITVFSPLILLKWAQIDHTKESILTSDVKFADLYEKNPERVEQVLQVIAVDQGKVVRALKKGTEVDGIYYSTQSIQDPREDNLEFFKKVMEPIDLIVQEEINRNFDLNILHVCGFAGAYNHLEWFTNYPLQVINWATLTDGVPLGEGKKLFGDRPVLGGFDNSIKGLLYTGTKEEIQQNARDLIDEAGKKGVILGADCTVPRDTPYDHLRWVIEAARDY</sequence>
<dbReference type="InterPro" id="IPR038071">
    <property type="entry name" value="UROD/MetE-like_sf"/>
</dbReference>
<dbReference type="Gene3D" id="3.20.20.210">
    <property type="match status" value="1"/>
</dbReference>
<organism evidence="2 3">
    <name type="scientific">Limosilactobacillus fermentum NB-22</name>
    <dbReference type="NCBI Taxonomy" id="1408443"/>
    <lineage>
        <taxon>Bacteria</taxon>
        <taxon>Bacillati</taxon>
        <taxon>Bacillota</taxon>
        <taxon>Bacilli</taxon>
        <taxon>Lactobacillales</taxon>
        <taxon>Lactobacillaceae</taxon>
        <taxon>Limosilactobacillus</taxon>
    </lineage>
</organism>
<protein>
    <submittedName>
        <fullName evidence="2">Uroporphyrinogen decarboxylase</fullName>
    </submittedName>
</protein>
<dbReference type="InterPro" id="IPR052024">
    <property type="entry name" value="Methanogen_methyltrans"/>
</dbReference>
<dbReference type="EMBL" id="AYHA01000174">
    <property type="protein sequence ID" value="ESS00460.1"/>
    <property type="molecule type" value="Genomic_DNA"/>
</dbReference>
<reference evidence="3" key="1">
    <citation type="submission" date="2013-10" db="EMBL/GenBank/DDBJ databases">
        <title>Draft genome sequence of Lactobacillus fermentum NB-22.</title>
        <authorList>
            <person name="Chaplin A.V."/>
            <person name="Shkoporov A.N."/>
            <person name="Khokhlova E.V."/>
            <person name="Efimov B.A."/>
            <person name="Kafarskaia L.I."/>
        </authorList>
    </citation>
    <scope>NUCLEOTIDE SEQUENCE [LARGE SCALE GENOMIC DNA]</scope>
    <source>
        <strain evidence="3">NB-22</strain>
    </source>
</reference>
<comment type="caution">
    <text evidence="2">The sequence shown here is derived from an EMBL/GenBank/DDBJ whole genome shotgun (WGS) entry which is preliminary data.</text>
</comment>
<dbReference type="GO" id="GO:0004853">
    <property type="term" value="F:uroporphyrinogen decarboxylase activity"/>
    <property type="evidence" value="ECO:0007669"/>
    <property type="project" value="InterPro"/>
</dbReference>
<dbReference type="Pfam" id="PF01208">
    <property type="entry name" value="URO-D"/>
    <property type="match status" value="1"/>
</dbReference>
<dbReference type="PANTHER" id="PTHR47099">
    <property type="entry name" value="METHYLCOBAMIDE:COM METHYLTRANSFERASE MTBA"/>
    <property type="match status" value="1"/>
</dbReference>
<accession>A0A829LRZ0</accession>
<dbReference type="SUPFAM" id="SSF51726">
    <property type="entry name" value="UROD/MetE-like"/>
    <property type="match status" value="1"/>
</dbReference>
<name>A0A829LRZ0_LIMFE</name>
<dbReference type="InterPro" id="IPR000257">
    <property type="entry name" value="Uroporphyrinogen_deCOase"/>
</dbReference>
<dbReference type="PANTHER" id="PTHR47099:SF1">
    <property type="entry name" value="METHYLCOBAMIDE:COM METHYLTRANSFERASE MTBA"/>
    <property type="match status" value="1"/>
</dbReference>
<dbReference type="GeneID" id="83714801"/>
<evidence type="ECO:0000313" key="3">
    <source>
        <dbReference type="Proteomes" id="UP000018412"/>
    </source>
</evidence>
<dbReference type="RefSeq" id="WP_023467162.1">
    <property type="nucleotide sequence ID" value="NZ_KI546287.1"/>
</dbReference>
<evidence type="ECO:0000259" key="1">
    <source>
        <dbReference type="Pfam" id="PF01208"/>
    </source>
</evidence>
<proteinExistence type="predicted"/>
<dbReference type="GO" id="GO:0006779">
    <property type="term" value="P:porphyrin-containing compound biosynthetic process"/>
    <property type="evidence" value="ECO:0007669"/>
    <property type="project" value="InterPro"/>
</dbReference>